<sequence>MRKQSASQGASTAPPIPASFTSFSSTKIAPKPIITFLALFFFHRDPKQPQRDLDSTTGVTYIKQQGILINRQFPGPQIDSVTNDNVIERDTAEKEFMAGWTSSTSLPLLFIELPEASATSPSPTALGLRSHSHHPTEISPFSPVTGSRKTDGDFTILAGDEDFTILSYINHHLPLL</sequence>
<name>A0AA36EJ22_LACSI</name>
<gene>
    <name evidence="2" type="ORF">LSALG_LOCUS34150</name>
</gene>
<keyword evidence="3" id="KW-1185">Reference proteome</keyword>
<evidence type="ECO:0000313" key="3">
    <source>
        <dbReference type="Proteomes" id="UP001177003"/>
    </source>
</evidence>
<evidence type="ECO:0000313" key="2">
    <source>
        <dbReference type="EMBL" id="CAI9295195.1"/>
    </source>
</evidence>
<dbReference type="EMBL" id="OX465083">
    <property type="protein sequence ID" value="CAI9295195.1"/>
    <property type="molecule type" value="Genomic_DNA"/>
</dbReference>
<dbReference type="AlphaFoldDB" id="A0AA36EJ22"/>
<dbReference type="Proteomes" id="UP001177003">
    <property type="component" value="Chromosome 7"/>
</dbReference>
<proteinExistence type="predicted"/>
<protein>
    <submittedName>
        <fullName evidence="2">Uncharacterized protein</fullName>
    </submittedName>
</protein>
<reference evidence="2" key="1">
    <citation type="submission" date="2023-04" db="EMBL/GenBank/DDBJ databases">
        <authorList>
            <person name="Vijverberg K."/>
            <person name="Xiong W."/>
            <person name="Schranz E."/>
        </authorList>
    </citation>
    <scope>NUCLEOTIDE SEQUENCE</scope>
</reference>
<organism evidence="2 3">
    <name type="scientific">Lactuca saligna</name>
    <name type="common">Willowleaf lettuce</name>
    <dbReference type="NCBI Taxonomy" id="75948"/>
    <lineage>
        <taxon>Eukaryota</taxon>
        <taxon>Viridiplantae</taxon>
        <taxon>Streptophyta</taxon>
        <taxon>Embryophyta</taxon>
        <taxon>Tracheophyta</taxon>
        <taxon>Spermatophyta</taxon>
        <taxon>Magnoliopsida</taxon>
        <taxon>eudicotyledons</taxon>
        <taxon>Gunneridae</taxon>
        <taxon>Pentapetalae</taxon>
        <taxon>asterids</taxon>
        <taxon>campanulids</taxon>
        <taxon>Asterales</taxon>
        <taxon>Asteraceae</taxon>
        <taxon>Cichorioideae</taxon>
        <taxon>Cichorieae</taxon>
        <taxon>Lactucinae</taxon>
        <taxon>Lactuca</taxon>
    </lineage>
</organism>
<evidence type="ECO:0000256" key="1">
    <source>
        <dbReference type="SAM" id="MobiDB-lite"/>
    </source>
</evidence>
<accession>A0AA36EJ22</accession>
<feature type="region of interest" description="Disordered" evidence="1">
    <location>
        <begin position="121"/>
        <end position="147"/>
    </location>
</feature>